<name>A0A1U7LHY4_NEOID</name>
<keyword evidence="1 5" id="KW-0963">Cytoplasm</keyword>
<comment type="PTM">
    <text evidence="5">C-terminal thiocarboxylation occurs in 2 steps, it is first acyl-adenylated (-COAMP) via the hesA/moeB/thiF part of UBA4, then thiocarboxylated (-COSH) via the rhodanese domain of UBA4.</text>
</comment>
<dbReference type="Proteomes" id="UP000186594">
    <property type="component" value="Unassembled WGS sequence"/>
</dbReference>
<dbReference type="HAMAP" id="MF_03048">
    <property type="entry name" value="Urm1"/>
    <property type="match status" value="1"/>
</dbReference>
<dbReference type="GO" id="GO:0005829">
    <property type="term" value="C:cytosol"/>
    <property type="evidence" value="ECO:0007669"/>
    <property type="project" value="UniProtKB-UniRule"/>
</dbReference>
<evidence type="ECO:0000313" key="8">
    <source>
        <dbReference type="Proteomes" id="UP000186594"/>
    </source>
</evidence>
<evidence type="ECO:0000256" key="1">
    <source>
        <dbReference type="ARBA" id="ARBA00022490"/>
    </source>
</evidence>
<accession>A0A1U7LHY4</accession>
<dbReference type="GO" id="GO:0032447">
    <property type="term" value="P:protein urmylation"/>
    <property type="evidence" value="ECO:0007669"/>
    <property type="project" value="UniProtKB-UniRule"/>
</dbReference>
<evidence type="ECO:0000256" key="4">
    <source>
        <dbReference type="ARBA" id="ARBA00022786"/>
    </source>
</evidence>
<evidence type="ECO:0000256" key="6">
    <source>
        <dbReference type="RuleBase" id="RU361182"/>
    </source>
</evidence>
<evidence type="ECO:0000256" key="3">
    <source>
        <dbReference type="ARBA" id="ARBA00022694"/>
    </source>
</evidence>
<comment type="pathway">
    <text evidence="5 6">tRNA modification; 5-methoxycarbonylmethyl-2-thiouridine-tRNA biosynthesis.</text>
</comment>
<feature type="modified residue" description="1-thioglycine" evidence="5">
    <location>
        <position position="134"/>
    </location>
</feature>
<dbReference type="STRING" id="1198029.A0A1U7LHY4"/>
<evidence type="ECO:0000256" key="2">
    <source>
        <dbReference type="ARBA" id="ARBA00022499"/>
    </source>
</evidence>
<dbReference type="InterPro" id="IPR016155">
    <property type="entry name" value="Mopterin_synth/thiamin_S_b"/>
</dbReference>
<dbReference type="SUPFAM" id="SSF54285">
    <property type="entry name" value="MoaD/ThiS"/>
    <property type="match status" value="1"/>
</dbReference>
<keyword evidence="3 5" id="KW-0819">tRNA processing</keyword>
<dbReference type="InterPro" id="IPR015221">
    <property type="entry name" value="Urm1"/>
</dbReference>
<comment type="function">
    <text evidence="5">Acts as a sulfur carrier required for 2-thiolation of mcm(5)S(2)U at tRNA wobble positions of cytosolic tRNA(Lys), tRNA(Glu) and tRNA(Gln). Serves as sulfur donor in tRNA 2-thiolation reaction by being thiocarboxylated (-COSH) at its C-terminus by the MOCS3 homolog UBA4. The sulfur is then transferred to tRNA to form 2-thiolation of mcm(5)S(2)U. Prior mcm(5) tRNA modification by the elongator complex is required for 2-thiolation. Also acts as a ubiquitin-like protein (UBL) that is covalently conjugated via an isopeptide bond to lysine residues of target proteins such as AHP1. The thiocarboxylated form serves as substrate for conjugation and oxidative stress specifically induces the formation of UBL-protein conjugates.</text>
</comment>
<feature type="cross-link" description="Glycyl lysine isopeptide (Gly-Lys) (interchain with K-? in acceptor proteins)" evidence="5">
    <location>
        <position position="134"/>
    </location>
</feature>
<dbReference type="InterPro" id="IPR012675">
    <property type="entry name" value="Beta-grasp_dom_sf"/>
</dbReference>
<sequence length="134" mass="15369">MFFRDPTQMVSPPKDNFLAKDANLGENMANEEKKIKIKVEFGGGLELLFQNIRHLNLELPRTKDGKAFNIAHLIEYLRNNHLKDRRAALFTQEGTVTPGILVLVNDADWELEGREEYELCERDEIVFISTLHGG</sequence>
<dbReference type="Gene3D" id="3.10.20.30">
    <property type="match status" value="1"/>
</dbReference>
<dbReference type="GO" id="GO:0002098">
    <property type="term" value="P:tRNA wobble uridine modification"/>
    <property type="evidence" value="ECO:0007669"/>
    <property type="project" value="UniProtKB-UniRule"/>
</dbReference>
<keyword evidence="4 5" id="KW-0833">Ubl conjugation pathway</keyword>
<organism evidence="7 8">
    <name type="scientific">Neolecta irregularis (strain DAH-3)</name>
    <dbReference type="NCBI Taxonomy" id="1198029"/>
    <lineage>
        <taxon>Eukaryota</taxon>
        <taxon>Fungi</taxon>
        <taxon>Dikarya</taxon>
        <taxon>Ascomycota</taxon>
        <taxon>Taphrinomycotina</taxon>
        <taxon>Neolectales</taxon>
        <taxon>Neolectaceae</taxon>
        <taxon>Neolecta</taxon>
    </lineage>
</organism>
<dbReference type="PANTHER" id="PTHR14986">
    <property type="entry name" value="RURM1 PROTEIN"/>
    <property type="match status" value="1"/>
</dbReference>
<comment type="subcellular location">
    <subcellularLocation>
        <location evidence="5 6">Cytoplasm</location>
    </subcellularLocation>
</comment>
<dbReference type="GO" id="GO:0034227">
    <property type="term" value="P:tRNA thio-modification"/>
    <property type="evidence" value="ECO:0007669"/>
    <property type="project" value="UniProtKB-UniRule"/>
</dbReference>
<dbReference type="OMA" id="DYELQPN"/>
<evidence type="ECO:0000313" key="7">
    <source>
        <dbReference type="EMBL" id="OLL22270.1"/>
    </source>
</evidence>
<dbReference type="EMBL" id="LXFE01003563">
    <property type="protein sequence ID" value="OLL22270.1"/>
    <property type="molecule type" value="Genomic_DNA"/>
</dbReference>
<keyword evidence="8" id="KW-1185">Reference proteome</keyword>
<evidence type="ECO:0000256" key="5">
    <source>
        <dbReference type="HAMAP-Rule" id="MF_03048"/>
    </source>
</evidence>
<keyword evidence="2 5" id="KW-1017">Isopeptide bond</keyword>
<protein>
    <recommendedName>
        <fullName evidence="5 6">Ubiquitin-related modifier 1</fullName>
    </recommendedName>
</protein>
<dbReference type="UniPathway" id="UPA00988"/>
<dbReference type="OrthoDB" id="10248987at2759"/>
<dbReference type="CDD" id="cd01764">
    <property type="entry name" value="Ubl_Urm1"/>
    <property type="match status" value="1"/>
</dbReference>
<comment type="caution">
    <text evidence="7">The sequence shown here is derived from an EMBL/GenBank/DDBJ whole genome shotgun (WGS) entry which is preliminary data.</text>
</comment>
<dbReference type="AlphaFoldDB" id="A0A1U7LHY4"/>
<reference evidence="7 8" key="1">
    <citation type="submission" date="2016-04" db="EMBL/GenBank/DDBJ databases">
        <title>Evolutionary innovation and constraint leading to complex multicellularity in the Ascomycota.</title>
        <authorList>
            <person name="Cisse O."/>
            <person name="Nguyen A."/>
            <person name="Hewitt D.A."/>
            <person name="Jedd G."/>
            <person name="Stajich J.E."/>
        </authorList>
    </citation>
    <scope>NUCLEOTIDE SEQUENCE [LARGE SCALE GENOMIC DNA]</scope>
    <source>
        <strain evidence="7 8">DAH-3</strain>
    </source>
</reference>
<dbReference type="Pfam" id="PF09138">
    <property type="entry name" value="Urm1"/>
    <property type="match status" value="1"/>
</dbReference>
<proteinExistence type="inferred from homology"/>
<gene>
    <name evidence="5" type="primary">URM1</name>
    <name evidence="7" type="ORF">NEOLI_003011</name>
</gene>
<comment type="similarity">
    <text evidence="5 6">Belongs to the URM1 family.</text>
</comment>